<sequence>MTSLAVTALQYRQNPPDVEGQGPFRYRLLAEGDSWMDKSGPALGALPQFLAEEMNRQRQSVLIINISTAGDTLRRITHVMQGEFGWWLDQFRYDGILLSAGGNDFIDAARDPDPGRGILRDMAGQALPGDGYDCVNQQALAKLIGRYLKPNFATVYGAIRSHPLNAATPIFLNSYDTPTARNAPAAPGTGPWLYAAYTKNHIDERLWPALTEGIFRDIEQTIGGWCTGRSQVYAVPTNGVLTAAPPATSGSRGDWANEIHPNKSGWRKLARVWAQELASRLS</sequence>
<protein>
    <recommendedName>
        <fullName evidence="3">SGNH hydrolase-type esterase domain-containing protein</fullName>
    </recommendedName>
</protein>
<dbReference type="RefSeq" id="WP_317703015.1">
    <property type="nucleotide sequence ID" value="NZ_CP136921.1"/>
</dbReference>
<organism evidence="1 2">
    <name type="scientific">Diaphorobacter limosus</name>
    <dbReference type="NCBI Taxonomy" id="3036128"/>
    <lineage>
        <taxon>Bacteria</taxon>
        <taxon>Pseudomonadati</taxon>
        <taxon>Pseudomonadota</taxon>
        <taxon>Betaproteobacteria</taxon>
        <taxon>Burkholderiales</taxon>
        <taxon>Comamonadaceae</taxon>
        <taxon>Diaphorobacter</taxon>
    </lineage>
</organism>
<reference evidence="1 2" key="1">
    <citation type="submission" date="2023-03" db="EMBL/GenBank/DDBJ databases">
        <title>Diaphorobacter basophil sp. nov., isolated from a sewage-treatment plant.</title>
        <authorList>
            <person name="Yang K."/>
        </authorList>
    </citation>
    <scope>NUCLEOTIDE SEQUENCE [LARGE SCALE GENOMIC DNA]</scope>
    <source>
        <strain evidence="1 2">Y-1</strain>
    </source>
</reference>
<dbReference type="SUPFAM" id="SSF52266">
    <property type="entry name" value="SGNH hydrolase"/>
    <property type="match status" value="1"/>
</dbReference>
<dbReference type="EMBL" id="CP136921">
    <property type="protein sequence ID" value="WOO33650.1"/>
    <property type="molecule type" value="Genomic_DNA"/>
</dbReference>
<name>A0ABZ0J863_9BURK</name>
<dbReference type="InterPro" id="IPR036514">
    <property type="entry name" value="SGNH_hydro_sf"/>
</dbReference>
<evidence type="ECO:0008006" key="3">
    <source>
        <dbReference type="Google" id="ProtNLM"/>
    </source>
</evidence>
<dbReference type="Proteomes" id="UP001303211">
    <property type="component" value="Chromosome"/>
</dbReference>
<proteinExistence type="predicted"/>
<evidence type="ECO:0000313" key="2">
    <source>
        <dbReference type="Proteomes" id="UP001303211"/>
    </source>
</evidence>
<keyword evidence="2" id="KW-1185">Reference proteome</keyword>
<gene>
    <name evidence="1" type="ORF">P4826_06145</name>
</gene>
<dbReference type="Gene3D" id="3.40.50.1110">
    <property type="entry name" value="SGNH hydrolase"/>
    <property type="match status" value="1"/>
</dbReference>
<accession>A0ABZ0J863</accession>
<evidence type="ECO:0000313" key="1">
    <source>
        <dbReference type="EMBL" id="WOO33650.1"/>
    </source>
</evidence>